<keyword evidence="10" id="KW-1185">Reference proteome</keyword>
<dbReference type="PROSITE" id="PS50156">
    <property type="entry name" value="SSD"/>
    <property type="match status" value="2"/>
</dbReference>
<feature type="transmembrane region" description="Helical" evidence="7">
    <location>
        <begin position="274"/>
        <end position="297"/>
    </location>
</feature>
<feature type="transmembrane region" description="Helical" evidence="7">
    <location>
        <begin position="200"/>
        <end position="221"/>
    </location>
</feature>
<keyword evidence="4 7" id="KW-0812">Transmembrane</keyword>
<dbReference type="Proteomes" id="UP000267900">
    <property type="component" value="Chromosome"/>
</dbReference>
<evidence type="ECO:0000256" key="1">
    <source>
        <dbReference type="ARBA" id="ARBA00004651"/>
    </source>
</evidence>
<dbReference type="PANTHER" id="PTHR33406:SF6">
    <property type="entry name" value="MEMBRANE PROTEIN YDGH-RELATED"/>
    <property type="match status" value="1"/>
</dbReference>
<evidence type="ECO:0000259" key="8">
    <source>
        <dbReference type="PROSITE" id="PS50156"/>
    </source>
</evidence>
<feature type="domain" description="SSD" evidence="8">
    <location>
        <begin position="540"/>
        <end position="674"/>
    </location>
</feature>
<feature type="transmembrane region" description="Helical" evidence="7">
    <location>
        <begin position="20"/>
        <end position="39"/>
    </location>
</feature>
<feature type="transmembrane region" description="Helical" evidence="7">
    <location>
        <begin position="613"/>
        <end position="641"/>
    </location>
</feature>
<feature type="transmembrane region" description="Helical" evidence="7">
    <location>
        <begin position="369"/>
        <end position="387"/>
    </location>
</feature>
<dbReference type="InterPro" id="IPR000731">
    <property type="entry name" value="SSD"/>
</dbReference>
<dbReference type="RefSeq" id="WP_126915159.1">
    <property type="nucleotide sequence ID" value="NZ_CP034587.1"/>
</dbReference>
<evidence type="ECO:0000256" key="4">
    <source>
        <dbReference type="ARBA" id="ARBA00022692"/>
    </source>
</evidence>
<name>A0A3S9PJT2_STRLT</name>
<protein>
    <recommendedName>
        <fullName evidence="8">SSD domain-containing protein</fullName>
    </recommendedName>
</protein>
<reference evidence="9 10" key="1">
    <citation type="submission" date="2018-12" db="EMBL/GenBank/DDBJ databases">
        <title>The whole draft genome of Streptomyce luteoverticillatus CGMCC 15060.</title>
        <authorList>
            <person name="Feng Z."/>
            <person name="Chen G."/>
            <person name="Zhang J."/>
            <person name="Zhu H."/>
            <person name="Yu X."/>
            <person name="Zhang W."/>
            <person name="Zhang X."/>
        </authorList>
    </citation>
    <scope>NUCLEOTIDE SEQUENCE [LARGE SCALE GENOMIC DNA]</scope>
    <source>
        <strain evidence="9 10">CGMCC 15060</strain>
    </source>
</reference>
<feature type="transmembrane region" description="Helical" evidence="7">
    <location>
        <begin position="309"/>
        <end position="337"/>
    </location>
</feature>
<organism evidence="9 10">
    <name type="scientific">Streptomyces luteoverticillatus</name>
    <name type="common">Streptoverticillium luteoverticillatus</name>
    <dbReference type="NCBI Taxonomy" id="66425"/>
    <lineage>
        <taxon>Bacteria</taxon>
        <taxon>Bacillati</taxon>
        <taxon>Actinomycetota</taxon>
        <taxon>Actinomycetes</taxon>
        <taxon>Kitasatosporales</taxon>
        <taxon>Streptomycetaceae</taxon>
        <taxon>Streptomyces</taxon>
    </lineage>
</organism>
<dbReference type="Gene3D" id="1.20.1640.10">
    <property type="entry name" value="Multidrug efflux transporter AcrB transmembrane domain"/>
    <property type="match status" value="2"/>
</dbReference>
<keyword evidence="5 7" id="KW-1133">Transmembrane helix</keyword>
<proteinExistence type="inferred from homology"/>
<dbReference type="EMBL" id="CP034587">
    <property type="protein sequence ID" value="AZQ72640.1"/>
    <property type="molecule type" value="Genomic_DNA"/>
</dbReference>
<evidence type="ECO:0000256" key="6">
    <source>
        <dbReference type="ARBA" id="ARBA00023136"/>
    </source>
</evidence>
<feature type="domain" description="SSD" evidence="8">
    <location>
        <begin position="226"/>
        <end position="331"/>
    </location>
</feature>
<evidence type="ECO:0000313" key="9">
    <source>
        <dbReference type="EMBL" id="AZQ72640.1"/>
    </source>
</evidence>
<dbReference type="OrthoDB" id="2365435at2"/>
<feature type="transmembrane region" description="Helical" evidence="7">
    <location>
        <begin position="540"/>
        <end position="560"/>
    </location>
</feature>
<dbReference type="SUPFAM" id="SSF82866">
    <property type="entry name" value="Multidrug efflux transporter AcrB transmembrane domain"/>
    <property type="match status" value="2"/>
</dbReference>
<evidence type="ECO:0000256" key="3">
    <source>
        <dbReference type="ARBA" id="ARBA00022475"/>
    </source>
</evidence>
<dbReference type="InterPro" id="IPR050545">
    <property type="entry name" value="Mycobact_MmpL"/>
</dbReference>
<feature type="transmembrane region" description="Helical" evidence="7">
    <location>
        <begin position="572"/>
        <end position="593"/>
    </location>
</feature>
<sequence>MLPSSKFGTRIAGLTCGRVTKWLVVLAWAAILAVAFPLAGKLKSAETTDSTASLPSGAQSTLVAEVADRFPGGDRITGIVVYSRDGGITAEDRAKADRDRQAFARLSGTDVAPARTSKDGKALALGVSYPGDVEMEPLQKLQDQAKDGLPQGLDAHLTGSAGDRLDSLDSFKGLDGTLMLVAAGVVALLLLFTYRSPVLWMLPLIGAVVGSELANSVVYLLAKHAGLVVNGKLDSILVVLVFGAGTDYALLLIARYREELRNHTDRHEAMAVALARGGPAIIASAGTVCFGLLCLMAAQLKLNQSLGPVAAAGIVCVLIAMLTLLPALLTILGRWVFWPLVPKPGTGARTRRTIWDRIGSGVSRRPRTVWIASTLLLAALATGAFGVKSGLDFEHTYRTTPDSVTGQKVLSEHFSGGGGNPVRVVSEAGAADEVAKALRGVKGVGEVKPAQLSKDGKLAAIPTVLTDAPTSQAAEDTVDRIRDAIRDVPGADAKVGNSAAATLDIARAQAHDRKVVIPLALAVVFVLLGLLLRALVAPLLLIATVVVSYFSSLGASWLLFKHVLGFPAVDDTLIIYGFIFLVTLGVDYNIFLVHRMREEVAGNPTDRGHRDGVLRSVSVTGGVITSAGAVLAATFAALAVLPLVSMTELGIMVALGVLLDTFLVRSILVPALALDTGRKFWAPSRLSARRTTPSAARPTDTLVGSGRR</sequence>
<evidence type="ECO:0000256" key="7">
    <source>
        <dbReference type="SAM" id="Phobius"/>
    </source>
</evidence>
<gene>
    <name evidence="9" type="ORF">EKH77_16705</name>
</gene>
<evidence type="ECO:0000256" key="5">
    <source>
        <dbReference type="ARBA" id="ARBA00022989"/>
    </source>
</evidence>
<feature type="transmembrane region" description="Helical" evidence="7">
    <location>
        <begin position="174"/>
        <end position="194"/>
    </location>
</feature>
<feature type="transmembrane region" description="Helical" evidence="7">
    <location>
        <begin position="515"/>
        <end position="534"/>
    </location>
</feature>
<keyword evidence="6 7" id="KW-0472">Membrane</keyword>
<dbReference type="AlphaFoldDB" id="A0A3S9PJT2"/>
<evidence type="ECO:0000313" key="10">
    <source>
        <dbReference type="Proteomes" id="UP000267900"/>
    </source>
</evidence>
<accession>A0A3S9PJT2</accession>
<comment type="similarity">
    <text evidence="2">Belongs to the resistance-nodulation-cell division (RND) (TC 2.A.6) family. MmpL subfamily.</text>
</comment>
<dbReference type="Pfam" id="PF03176">
    <property type="entry name" value="MMPL"/>
    <property type="match status" value="2"/>
</dbReference>
<feature type="transmembrane region" description="Helical" evidence="7">
    <location>
        <begin position="233"/>
        <end position="254"/>
    </location>
</feature>
<feature type="transmembrane region" description="Helical" evidence="7">
    <location>
        <begin position="653"/>
        <end position="674"/>
    </location>
</feature>
<dbReference type="InterPro" id="IPR004869">
    <property type="entry name" value="MMPL_dom"/>
</dbReference>
<dbReference type="GO" id="GO:0005886">
    <property type="term" value="C:plasma membrane"/>
    <property type="evidence" value="ECO:0007669"/>
    <property type="project" value="UniProtKB-SubCell"/>
</dbReference>
<dbReference type="PANTHER" id="PTHR33406">
    <property type="entry name" value="MEMBRANE PROTEIN MJ1562-RELATED"/>
    <property type="match status" value="1"/>
</dbReference>
<comment type="subcellular location">
    <subcellularLocation>
        <location evidence="1">Cell membrane</location>
        <topology evidence="1">Multi-pass membrane protein</topology>
    </subcellularLocation>
</comment>
<evidence type="ECO:0000256" key="2">
    <source>
        <dbReference type="ARBA" id="ARBA00010157"/>
    </source>
</evidence>
<keyword evidence="3" id="KW-1003">Cell membrane</keyword>